<evidence type="ECO:0000313" key="7">
    <source>
        <dbReference type="EMBL" id="KAH3728866.1"/>
    </source>
</evidence>
<feature type="region of interest" description="Disordered" evidence="5">
    <location>
        <begin position="1"/>
        <end position="40"/>
    </location>
</feature>
<evidence type="ECO:0000256" key="4">
    <source>
        <dbReference type="PROSITE-ProRule" id="PRU00146"/>
    </source>
</evidence>
<evidence type="ECO:0000313" key="8">
    <source>
        <dbReference type="Proteomes" id="UP000828390"/>
    </source>
</evidence>
<reference evidence="7" key="1">
    <citation type="journal article" date="2019" name="bioRxiv">
        <title>The Genome of the Zebra Mussel, Dreissena polymorpha: A Resource for Invasive Species Research.</title>
        <authorList>
            <person name="McCartney M.A."/>
            <person name="Auch B."/>
            <person name="Kono T."/>
            <person name="Mallez S."/>
            <person name="Zhang Y."/>
            <person name="Obille A."/>
            <person name="Becker A."/>
            <person name="Abrahante J.E."/>
            <person name="Garbe J."/>
            <person name="Badalamenti J.P."/>
            <person name="Herman A."/>
            <person name="Mangelson H."/>
            <person name="Liachko I."/>
            <person name="Sullivan S."/>
            <person name="Sone E.D."/>
            <person name="Koren S."/>
            <person name="Silverstein K.A.T."/>
            <person name="Beckman K.B."/>
            <person name="Gohl D.M."/>
        </authorList>
    </citation>
    <scope>NUCLEOTIDE SEQUENCE</scope>
    <source>
        <strain evidence="7">Duluth1</strain>
        <tissue evidence="7">Whole animal</tissue>
    </source>
</reference>
<dbReference type="InterPro" id="IPR011011">
    <property type="entry name" value="Znf_FYVE_PHD"/>
</dbReference>
<keyword evidence="2 4" id="KW-0863">Zinc-finger</keyword>
<feature type="compositionally biased region" description="Polar residues" evidence="5">
    <location>
        <begin position="22"/>
        <end position="40"/>
    </location>
</feature>
<sequence length="124" mass="14175">MSHRKQILVSTKGEKKPRKNISKQSPTVIDIDQPSTSTQVEIRKRKNVLDPDSDNSPVEENDEVLCLVCNKKTNSTNKGVKANKWIQCDKCEGWIHRLCAGLSHHLKWKKALRDGSLFFCKQCE</sequence>
<dbReference type="InterPro" id="IPR019787">
    <property type="entry name" value="Znf_PHD-finger"/>
</dbReference>
<gene>
    <name evidence="7" type="ORF">DPMN_054828</name>
</gene>
<comment type="caution">
    <text evidence="7">The sequence shown here is derived from an EMBL/GenBank/DDBJ whole genome shotgun (WGS) entry which is preliminary data.</text>
</comment>
<keyword evidence="3" id="KW-0862">Zinc</keyword>
<evidence type="ECO:0000259" key="6">
    <source>
        <dbReference type="PROSITE" id="PS50016"/>
    </source>
</evidence>
<protein>
    <recommendedName>
        <fullName evidence="6">PHD-type domain-containing protein</fullName>
    </recommendedName>
</protein>
<dbReference type="GO" id="GO:0008270">
    <property type="term" value="F:zinc ion binding"/>
    <property type="evidence" value="ECO:0007669"/>
    <property type="project" value="UniProtKB-KW"/>
</dbReference>
<dbReference type="Proteomes" id="UP000828390">
    <property type="component" value="Unassembled WGS sequence"/>
</dbReference>
<proteinExistence type="predicted"/>
<keyword evidence="1" id="KW-0479">Metal-binding</keyword>
<dbReference type="EMBL" id="JAIWYP010000012">
    <property type="protein sequence ID" value="KAH3728866.1"/>
    <property type="molecule type" value="Genomic_DNA"/>
</dbReference>
<dbReference type="InterPro" id="IPR013083">
    <property type="entry name" value="Znf_RING/FYVE/PHD"/>
</dbReference>
<organism evidence="7 8">
    <name type="scientific">Dreissena polymorpha</name>
    <name type="common">Zebra mussel</name>
    <name type="synonym">Mytilus polymorpha</name>
    <dbReference type="NCBI Taxonomy" id="45954"/>
    <lineage>
        <taxon>Eukaryota</taxon>
        <taxon>Metazoa</taxon>
        <taxon>Spiralia</taxon>
        <taxon>Lophotrochozoa</taxon>
        <taxon>Mollusca</taxon>
        <taxon>Bivalvia</taxon>
        <taxon>Autobranchia</taxon>
        <taxon>Heteroconchia</taxon>
        <taxon>Euheterodonta</taxon>
        <taxon>Imparidentia</taxon>
        <taxon>Neoheterodontei</taxon>
        <taxon>Myida</taxon>
        <taxon>Dreissenoidea</taxon>
        <taxon>Dreissenidae</taxon>
        <taxon>Dreissena</taxon>
    </lineage>
</organism>
<evidence type="ECO:0000256" key="3">
    <source>
        <dbReference type="ARBA" id="ARBA00022833"/>
    </source>
</evidence>
<reference evidence="7" key="2">
    <citation type="submission" date="2020-11" db="EMBL/GenBank/DDBJ databases">
        <authorList>
            <person name="McCartney M.A."/>
            <person name="Auch B."/>
            <person name="Kono T."/>
            <person name="Mallez S."/>
            <person name="Becker A."/>
            <person name="Gohl D.M."/>
            <person name="Silverstein K.A.T."/>
            <person name="Koren S."/>
            <person name="Bechman K.B."/>
            <person name="Herman A."/>
            <person name="Abrahante J.E."/>
            <person name="Garbe J."/>
        </authorList>
    </citation>
    <scope>NUCLEOTIDE SEQUENCE</scope>
    <source>
        <strain evidence="7">Duluth1</strain>
        <tissue evidence="7">Whole animal</tissue>
    </source>
</reference>
<name>A0A9D4CQ78_DREPO</name>
<dbReference type="SMART" id="SM00249">
    <property type="entry name" value="PHD"/>
    <property type="match status" value="1"/>
</dbReference>
<keyword evidence="8" id="KW-1185">Reference proteome</keyword>
<dbReference type="SUPFAM" id="SSF57903">
    <property type="entry name" value="FYVE/PHD zinc finger"/>
    <property type="match status" value="1"/>
</dbReference>
<accession>A0A9D4CQ78</accession>
<dbReference type="InterPro" id="IPR001965">
    <property type="entry name" value="Znf_PHD"/>
</dbReference>
<dbReference type="AlphaFoldDB" id="A0A9D4CQ78"/>
<dbReference type="PROSITE" id="PS50016">
    <property type="entry name" value="ZF_PHD_2"/>
    <property type="match status" value="1"/>
</dbReference>
<feature type="domain" description="PHD-type" evidence="6">
    <location>
        <begin position="63"/>
        <end position="124"/>
    </location>
</feature>
<evidence type="ECO:0000256" key="5">
    <source>
        <dbReference type="SAM" id="MobiDB-lite"/>
    </source>
</evidence>
<dbReference type="Gene3D" id="3.30.40.10">
    <property type="entry name" value="Zinc/RING finger domain, C3HC4 (zinc finger)"/>
    <property type="match status" value="1"/>
</dbReference>
<evidence type="ECO:0000256" key="2">
    <source>
        <dbReference type="ARBA" id="ARBA00022771"/>
    </source>
</evidence>
<dbReference type="CDD" id="cd15517">
    <property type="entry name" value="PHD_TCF19_like"/>
    <property type="match status" value="1"/>
</dbReference>
<evidence type="ECO:0000256" key="1">
    <source>
        <dbReference type="ARBA" id="ARBA00022723"/>
    </source>
</evidence>